<name>A0ABS2PGZ3_9BACL</name>
<evidence type="ECO:0000313" key="10">
    <source>
        <dbReference type="Proteomes" id="UP000741863"/>
    </source>
</evidence>
<dbReference type="InterPro" id="IPR038377">
    <property type="entry name" value="Na/Glc_symporter_sf"/>
</dbReference>
<evidence type="ECO:0000256" key="8">
    <source>
        <dbReference type="SAM" id="Phobius"/>
    </source>
</evidence>
<accession>A0ABS2PGZ3</accession>
<comment type="caution">
    <text evidence="9">The sequence shown here is derived from an EMBL/GenBank/DDBJ whole genome shotgun (WGS) entry which is preliminary data.</text>
</comment>
<dbReference type="EMBL" id="JAFBEC010000016">
    <property type="protein sequence ID" value="MBM7634703.1"/>
    <property type="molecule type" value="Genomic_DNA"/>
</dbReference>
<dbReference type="InterPro" id="IPR050277">
    <property type="entry name" value="Sodium:Solute_Symporter"/>
</dbReference>
<reference evidence="9 10" key="1">
    <citation type="submission" date="2021-01" db="EMBL/GenBank/DDBJ databases">
        <title>Genomic Encyclopedia of Type Strains, Phase IV (KMG-IV): sequencing the most valuable type-strain genomes for metagenomic binning, comparative biology and taxonomic classification.</title>
        <authorList>
            <person name="Goeker M."/>
        </authorList>
    </citation>
    <scope>NUCLEOTIDE SEQUENCE [LARGE SCALE GENOMIC DNA]</scope>
    <source>
        <strain evidence="9 10">DSM 25540</strain>
    </source>
</reference>
<proteinExistence type="inferred from homology"/>
<evidence type="ECO:0000256" key="7">
    <source>
        <dbReference type="RuleBase" id="RU362091"/>
    </source>
</evidence>
<feature type="transmembrane region" description="Helical" evidence="8">
    <location>
        <begin position="80"/>
        <end position="98"/>
    </location>
</feature>
<dbReference type="Pfam" id="PF00474">
    <property type="entry name" value="SSF"/>
    <property type="match status" value="1"/>
</dbReference>
<evidence type="ECO:0000256" key="5">
    <source>
        <dbReference type="ARBA" id="ARBA00022989"/>
    </source>
</evidence>
<evidence type="ECO:0000256" key="2">
    <source>
        <dbReference type="ARBA" id="ARBA00006434"/>
    </source>
</evidence>
<keyword evidence="4 8" id="KW-0812">Transmembrane</keyword>
<dbReference type="PROSITE" id="PS50283">
    <property type="entry name" value="NA_SOLUT_SYMP_3"/>
    <property type="match status" value="1"/>
</dbReference>
<keyword evidence="3" id="KW-0813">Transport</keyword>
<comment type="similarity">
    <text evidence="2 7">Belongs to the sodium:solute symporter (SSF) (TC 2.A.21) family.</text>
</comment>
<keyword evidence="6 8" id="KW-0472">Membrane</keyword>
<evidence type="ECO:0000256" key="4">
    <source>
        <dbReference type="ARBA" id="ARBA00022692"/>
    </source>
</evidence>
<feature type="transmembrane region" description="Helical" evidence="8">
    <location>
        <begin position="48"/>
        <end position="68"/>
    </location>
</feature>
<gene>
    <name evidence="9" type="ORF">JOD17_003829</name>
</gene>
<evidence type="ECO:0000256" key="6">
    <source>
        <dbReference type="ARBA" id="ARBA00023136"/>
    </source>
</evidence>
<dbReference type="Gene3D" id="1.20.1730.10">
    <property type="entry name" value="Sodium/glucose cotransporter"/>
    <property type="match status" value="1"/>
</dbReference>
<evidence type="ECO:0000256" key="3">
    <source>
        <dbReference type="ARBA" id="ARBA00022448"/>
    </source>
</evidence>
<organism evidence="9 10">
    <name type="scientific">Geomicrobium sediminis</name>
    <dbReference type="NCBI Taxonomy" id="1347788"/>
    <lineage>
        <taxon>Bacteria</taxon>
        <taxon>Bacillati</taxon>
        <taxon>Bacillota</taxon>
        <taxon>Bacilli</taxon>
        <taxon>Bacillales</taxon>
        <taxon>Geomicrobium</taxon>
    </lineage>
</organism>
<feature type="transmembrane region" description="Helical" evidence="8">
    <location>
        <begin position="6"/>
        <end position="28"/>
    </location>
</feature>
<evidence type="ECO:0000256" key="1">
    <source>
        <dbReference type="ARBA" id="ARBA00004141"/>
    </source>
</evidence>
<dbReference type="PANTHER" id="PTHR48086">
    <property type="entry name" value="SODIUM/PROLINE SYMPORTER-RELATED"/>
    <property type="match status" value="1"/>
</dbReference>
<feature type="transmembrane region" description="Helical" evidence="8">
    <location>
        <begin position="130"/>
        <end position="156"/>
    </location>
</feature>
<dbReference type="PANTHER" id="PTHR48086:SF7">
    <property type="entry name" value="SODIUM-SOLUTE SYMPORTER-RELATED"/>
    <property type="match status" value="1"/>
</dbReference>
<keyword evidence="5 8" id="KW-1133">Transmembrane helix</keyword>
<comment type="subcellular location">
    <subcellularLocation>
        <location evidence="1">Membrane</location>
        <topology evidence="1">Multi-pass membrane protein</topology>
    </subcellularLocation>
</comment>
<keyword evidence="10" id="KW-1185">Reference proteome</keyword>
<dbReference type="InterPro" id="IPR001734">
    <property type="entry name" value="Na/solute_symporter"/>
</dbReference>
<dbReference type="Proteomes" id="UP000741863">
    <property type="component" value="Unassembled WGS sequence"/>
</dbReference>
<protein>
    <submittedName>
        <fullName evidence="9">Na+/proline symporter</fullName>
    </submittedName>
</protein>
<sequence>MYITESTQPILIALLVIYALVILLYSYYFYRKTKTYESYNMGGRAMPLIPMVLTIIGAAVGGSTVLGFMTDAYQFGLGQVWLVVSLALALSIFTLFFAKRIRVLGDKHKLFSVGDYAVLRYGSAARYPAFIGNIAALGALTGLQFVALATVLNLIFGLDMTAGI</sequence>
<evidence type="ECO:0000313" key="9">
    <source>
        <dbReference type="EMBL" id="MBM7634703.1"/>
    </source>
</evidence>